<dbReference type="Gramene" id="KGN59301">
    <property type="protein sequence ID" value="KGN59301"/>
    <property type="gene ID" value="Csa_3G807310"/>
</dbReference>
<dbReference type="KEGG" id="csv:101222384"/>
<dbReference type="Proteomes" id="UP000029981">
    <property type="component" value="Chromosome 3"/>
</dbReference>
<reference evidence="1 2" key="2">
    <citation type="journal article" date="2009" name="PLoS ONE">
        <title>An integrated genetic and cytogenetic map of the cucumber genome.</title>
        <authorList>
            <person name="Ren Y."/>
            <person name="Zhang Z."/>
            <person name="Liu J."/>
            <person name="Staub J.E."/>
            <person name="Han Y."/>
            <person name="Cheng Z."/>
            <person name="Li X."/>
            <person name="Lu J."/>
            <person name="Miao H."/>
            <person name="Kang H."/>
            <person name="Xie B."/>
            <person name="Gu X."/>
            <person name="Wang X."/>
            <person name="Du Y."/>
            <person name="Jin W."/>
            <person name="Huang S."/>
        </authorList>
    </citation>
    <scope>NUCLEOTIDE SEQUENCE [LARGE SCALE GENOMIC DNA]</scope>
    <source>
        <strain evidence="2">cv. 9930</strain>
    </source>
</reference>
<dbReference type="eggNOG" id="ENOG502S1HX">
    <property type="taxonomic scope" value="Eukaryota"/>
</dbReference>
<keyword evidence="2" id="KW-1185">Reference proteome</keyword>
<evidence type="ECO:0000313" key="2">
    <source>
        <dbReference type="Proteomes" id="UP000029981"/>
    </source>
</evidence>
<dbReference type="OMA" id="HYNTHRR"/>
<dbReference type="STRING" id="3659.A0A0A0LGY2"/>
<evidence type="ECO:0000313" key="1">
    <source>
        <dbReference type="EMBL" id="KGN59301.1"/>
    </source>
</evidence>
<dbReference type="OrthoDB" id="1731546at2759"/>
<protein>
    <submittedName>
        <fullName evidence="1">Uncharacterized protein</fullName>
    </submittedName>
</protein>
<sequence length="137" mass="15477">MDSSIGNVQHVPRKSSDELLRKFAEVGSESGGGRRLLTVVKRRRKRVNNEEYCDSPSGTGGVVERKWLISPVGRKSVVLKKVGIGNGRSQQLRIRDFRNKSILGAIQKTWRRTVEGASKVLLEKHYNTHRRLISDIV</sequence>
<gene>
    <name evidence="1" type="ORF">Csa_3G807310</name>
</gene>
<organism evidence="1 2">
    <name type="scientific">Cucumis sativus</name>
    <name type="common">Cucumber</name>
    <dbReference type="NCBI Taxonomy" id="3659"/>
    <lineage>
        <taxon>Eukaryota</taxon>
        <taxon>Viridiplantae</taxon>
        <taxon>Streptophyta</taxon>
        <taxon>Embryophyta</taxon>
        <taxon>Tracheophyta</taxon>
        <taxon>Spermatophyta</taxon>
        <taxon>Magnoliopsida</taxon>
        <taxon>eudicotyledons</taxon>
        <taxon>Gunneridae</taxon>
        <taxon>Pentapetalae</taxon>
        <taxon>rosids</taxon>
        <taxon>fabids</taxon>
        <taxon>Cucurbitales</taxon>
        <taxon>Cucurbitaceae</taxon>
        <taxon>Benincaseae</taxon>
        <taxon>Cucumis</taxon>
    </lineage>
</organism>
<reference evidence="1 2" key="4">
    <citation type="journal article" date="2011" name="BMC Genomics">
        <title>RNA-Seq improves annotation of protein-coding genes in the cucumber genome.</title>
        <authorList>
            <person name="Li Z."/>
            <person name="Zhang Z."/>
            <person name="Yan P."/>
            <person name="Huang S."/>
            <person name="Fei Z."/>
            <person name="Lin K."/>
        </authorList>
    </citation>
    <scope>NUCLEOTIDE SEQUENCE [LARGE SCALE GENOMIC DNA]</scope>
    <source>
        <strain evidence="2">cv. 9930</strain>
    </source>
</reference>
<proteinExistence type="predicted"/>
<dbReference type="PANTHER" id="PTHR36355:SF1">
    <property type="entry name" value="EXPRESSED PROTEIN"/>
    <property type="match status" value="1"/>
</dbReference>
<dbReference type="AlphaFoldDB" id="A0A0A0LGY2"/>
<accession>A0A0A0LGY2</accession>
<reference evidence="1 2" key="3">
    <citation type="journal article" date="2010" name="BMC Genomics">
        <title>Transcriptome sequencing and comparative analysis of cucumber flowers with different sex types.</title>
        <authorList>
            <person name="Guo S."/>
            <person name="Zheng Y."/>
            <person name="Joung J.G."/>
            <person name="Liu S."/>
            <person name="Zhang Z."/>
            <person name="Crasta O.R."/>
            <person name="Sobral B.W."/>
            <person name="Xu Y."/>
            <person name="Huang S."/>
            <person name="Fei Z."/>
        </authorList>
    </citation>
    <scope>NUCLEOTIDE SEQUENCE [LARGE SCALE GENOMIC DNA]</scope>
    <source>
        <strain evidence="2">cv. 9930</strain>
    </source>
</reference>
<name>A0A0A0LGY2_CUCSA</name>
<dbReference type="EMBL" id="CM002924">
    <property type="protein sequence ID" value="KGN59301.1"/>
    <property type="molecule type" value="Genomic_DNA"/>
</dbReference>
<reference evidence="1 2" key="1">
    <citation type="journal article" date="2009" name="Nat. Genet.">
        <title>The genome of the cucumber, Cucumis sativus L.</title>
        <authorList>
            <person name="Huang S."/>
            <person name="Li R."/>
            <person name="Zhang Z."/>
            <person name="Li L."/>
            <person name="Gu X."/>
            <person name="Fan W."/>
            <person name="Lucas W.J."/>
            <person name="Wang X."/>
            <person name="Xie B."/>
            <person name="Ni P."/>
            <person name="Ren Y."/>
            <person name="Zhu H."/>
            <person name="Li J."/>
            <person name="Lin K."/>
            <person name="Jin W."/>
            <person name="Fei Z."/>
            <person name="Li G."/>
            <person name="Staub J."/>
            <person name="Kilian A."/>
            <person name="van der Vossen E.A."/>
            <person name="Wu Y."/>
            <person name="Guo J."/>
            <person name="He J."/>
            <person name="Jia Z."/>
            <person name="Ren Y."/>
            <person name="Tian G."/>
            <person name="Lu Y."/>
            <person name="Ruan J."/>
            <person name="Qian W."/>
            <person name="Wang M."/>
            <person name="Huang Q."/>
            <person name="Li B."/>
            <person name="Xuan Z."/>
            <person name="Cao J."/>
            <person name="Asan"/>
            <person name="Wu Z."/>
            <person name="Zhang J."/>
            <person name="Cai Q."/>
            <person name="Bai Y."/>
            <person name="Zhao B."/>
            <person name="Han Y."/>
            <person name="Li Y."/>
            <person name="Li X."/>
            <person name="Wang S."/>
            <person name="Shi Q."/>
            <person name="Liu S."/>
            <person name="Cho W.K."/>
            <person name="Kim J.Y."/>
            <person name="Xu Y."/>
            <person name="Heller-Uszynska K."/>
            <person name="Miao H."/>
            <person name="Cheng Z."/>
            <person name="Zhang S."/>
            <person name="Wu J."/>
            <person name="Yang Y."/>
            <person name="Kang H."/>
            <person name="Li M."/>
            <person name="Liang H."/>
            <person name="Ren X."/>
            <person name="Shi Z."/>
            <person name="Wen M."/>
            <person name="Jian M."/>
            <person name="Yang H."/>
            <person name="Zhang G."/>
            <person name="Yang Z."/>
            <person name="Chen R."/>
            <person name="Liu S."/>
            <person name="Li J."/>
            <person name="Ma L."/>
            <person name="Liu H."/>
            <person name="Zhou Y."/>
            <person name="Zhao J."/>
            <person name="Fang X."/>
            <person name="Li G."/>
            <person name="Fang L."/>
            <person name="Li Y."/>
            <person name="Liu D."/>
            <person name="Zheng H."/>
            <person name="Zhang Y."/>
            <person name="Qin N."/>
            <person name="Li Z."/>
            <person name="Yang G."/>
            <person name="Yang S."/>
            <person name="Bolund L."/>
            <person name="Kristiansen K."/>
            <person name="Zheng H."/>
            <person name="Li S."/>
            <person name="Zhang X."/>
            <person name="Yang H."/>
            <person name="Wang J."/>
            <person name="Sun R."/>
            <person name="Zhang B."/>
            <person name="Jiang S."/>
            <person name="Wang J."/>
            <person name="Du Y."/>
            <person name="Li S."/>
        </authorList>
    </citation>
    <scope>NUCLEOTIDE SEQUENCE [LARGE SCALE GENOMIC DNA]</scope>
    <source>
        <strain evidence="2">cv. 9930</strain>
    </source>
</reference>
<dbReference type="PANTHER" id="PTHR36355">
    <property type="entry name" value="EXPRESSED PROTEIN"/>
    <property type="match status" value="1"/>
</dbReference>